<dbReference type="PANTHER" id="PTHR10039:SF10">
    <property type="entry name" value="NACHT DOMAIN-CONTAINING PROTEIN"/>
    <property type="match status" value="1"/>
</dbReference>
<dbReference type="InterPro" id="IPR056125">
    <property type="entry name" value="DUF7708"/>
</dbReference>
<keyword evidence="5" id="KW-1185">Reference proteome</keyword>
<feature type="domain" description="Nephrocystin 3-like N-terminal" evidence="3">
    <location>
        <begin position="254"/>
        <end position="359"/>
    </location>
</feature>
<feature type="domain" description="DUF7708" evidence="2">
    <location>
        <begin position="65"/>
        <end position="211"/>
    </location>
</feature>
<dbReference type="Proteomes" id="UP000469558">
    <property type="component" value="Unassembled WGS sequence"/>
</dbReference>
<dbReference type="Gene3D" id="3.40.50.300">
    <property type="entry name" value="P-loop containing nucleotide triphosphate hydrolases"/>
    <property type="match status" value="1"/>
</dbReference>
<proteinExistence type="predicted"/>
<dbReference type="Pfam" id="PF24809">
    <property type="entry name" value="DUF7708"/>
    <property type="match status" value="1"/>
</dbReference>
<dbReference type="InterPro" id="IPR056884">
    <property type="entry name" value="NPHP3-like_N"/>
</dbReference>
<gene>
    <name evidence="4" type="ORF">LSUE1_G008386</name>
</gene>
<evidence type="ECO:0000259" key="3">
    <source>
        <dbReference type="Pfam" id="PF24883"/>
    </source>
</evidence>
<sequence>MTASRPALATDDPWSIAKDRFLADLDDKETKLFQTATLENLYFGASNADRQDAESSKVRTTIRKLGSLVSAVENYGKALDTFSNIAPLYLAPIWGSIRVVLVVAKAHEKFFEKIVNTLERIGDILPRFRDYERIYNRQKHQRLTQALSNAYLDIIMLCMRFRRSIQEQKASSLRRILKPLALDSQFDNEIELFRRHKIDVEEEARMCHMIEAAEHRETQLLLWATERRQRLLSRLSKVDCQYRHRILKDARHEGTGIWLTASDEYRSWEAADATSVLCCFGIPGCGKSVLASSVIDSLLTSQPVFYYYCDYADKRTLDVSNIFGTLARQCLEKVETFDSLADDIEKAGHDGERLTEQSKALELFRRSPSCLQNLSTSCLMVWTKRANLPRSLYVTA</sequence>
<name>A0A8T9C7V2_9HELO</name>
<dbReference type="Pfam" id="PF24883">
    <property type="entry name" value="NPHP3_N"/>
    <property type="match status" value="1"/>
</dbReference>
<dbReference type="PANTHER" id="PTHR10039">
    <property type="entry name" value="AMELOGENIN"/>
    <property type="match status" value="1"/>
</dbReference>
<evidence type="ECO:0000256" key="1">
    <source>
        <dbReference type="ARBA" id="ARBA00022737"/>
    </source>
</evidence>
<evidence type="ECO:0000259" key="2">
    <source>
        <dbReference type="Pfam" id="PF24809"/>
    </source>
</evidence>
<dbReference type="AlphaFoldDB" id="A0A8T9C7V2"/>
<organism evidence="4 5">
    <name type="scientific">Lachnellula suecica</name>
    <dbReference type="NCBI Taxonomy" id="602035"/>
    <lineage>
        <taxon>Eukaryota</taxon>
        <taxon>Fungi</taxon>
        <taxon>Dikarya</taxon>
        <taxon>Ascomycota</taxon>
        <taxon>Pezizomycotina</taxon>
        <taxon>Leotiomycetes</taxon>
        <taxon>Helotiales</taxon>
        <taxon>Lachnaceae</taxon>
        <taxon>Lachnellula</taxon>
    </lineage>
</organism>
<reference evidence="4 5" key="1">
    <citation type="submission" date="2018-05" db="EMBL/GenBank/DDBJ databases">
        <title>Genome sequencing and assembly of the regulated plant pathogen Lachnellula willkommii and related sister species for the development of diagnostic species identification markers.</title>
        <authorList>
            <person name="Giroux E."/>
            <person name="Bilodeau G."/>
        </authorList>
    </citation>
    <scope>NUCLEOTIDE SEQUENCE [LARGE SCALE GENOMIC DNA]</scope>
    <source>
        <strain evidence="4 5">CBS 268.59</strain>
    </source>
</reference>
<accession>A0A8T9C7V2</accession>
<keyword evidence="1" id="KW-0677">Repeat</keyword>
<comment type="caution">
    <text evidence="4">The sequence shown here is derived from an EMBL/GenBank/DDBJ whole genome shotgun (WGS) entry which is preliminary data.</text>
</comment>
<protein>
    <recommendedName>
        <fullName evidence="6">Fungal STAND N-terminal Goodbye domain-containing protein</fullName>
    </recommendedName>
</protein>
<dbReference type="EMBL" id="QGMK01000670">
    <property type="protein sequence ID" value="TVY80507.1"/>
    <property type="molecule type" value="Genomic_DNA"/>
</dbReference>
<evidence type="ECO:0000313" key="4">
    <source>
        <dbReference type="EMBL" id="TVY80507.1"/>
    </source>
</evidence>
<evidence type="ECO:0008006" key="6">
    <source>
        <dbReference type="Google" id="ProtNLM"/>
    </source>
</evidence>
<dbReference type="OrthoDB" id="7464126at2759"/>
<evidence type="ECO:0000313" key="5">
    <source>
        <dbReference type="Proteomes" id="UP000469558"/>
    </source>
</evidence>
<dbReference type="InterPro" id="IPR027417">
    <property type="entry name" value="P-loop_NTPase"/>
</dbReference>